<keyword evidence="2" id="KW-1185">Reference proteome</keyword>
<dbReference type="Proteomes" id="UP001597120">
    <property type="component" value="Unassembled WGS sequence"/>
</dbReference>
<sequence>MYSRKTFEEIEQRETEVWACTNQDCNGWMRQDFSFVDTPACPLCHNSMEKEARMLPVVENLTHRMVST</sequence>
<organism evidence="1 2">
    <name type="scientific">Paenibacillus residui</name>
    <dbReference type="NCBI Taxonomy" id="629724"/>
    <lineage>
        <taxon>Bacteria</taxon>
        <taxon>Bacillati</taxon>
        <taxon>Bacillota</taxon>
        <taxon>Bacilli</taxon>
        <taxon>Bacillales</taxon>
        <taxon>Paenibacillaceae</taxon>
        <taxon>Paenibacillus</taxon>
    </lineage>
</organism>
<evidence type="ECO:0000313" key="1">
    <source>
        <dbReference type="EMBL" id="MFD0870760.1"/>
    </source>
</evidence>
<comment type="caution">
    <text evidence="1">The sequence shown here is derived from an EMBL/GenBank/DDBJ whole genome shotgun (WGS) entry which is preliminary data.</text>
</comment>
<reference evidence="2" key="1">
    <citation type="journal article" date="2019" name="Int. J. Syst. Evol. Microbiol.">
        <title>The Global Catalogue of Microorganisms (GCM) 10K type strain sequencing project: providing services to taxonomists for standard genome sequencing and annotation.</title>
        <authorList>
            <consortium name="The Broad Institute Genomics Platform"/>
            <consortium name="The Broad Institute Genome Sequencing Center for Infectious Disease"/>
            <person name="Wu L."/>
            <person name="Ma J."/>
        </authorList>
    </citation>
    <scope>NUCLEOTIDE SEQUENCE [LARGE SCALE GENOMIC DNA]</scope>
    <source>
        <strain evidence="2">CCUG 57263</strain>
    </source>
</reference>
<gene>
    <name evidence="1" type="ORF">ACFQ03_16520</name>
</gene>
<dbReference type="InterPro" id="IPR025916">
    <property type="entry name" value="YdjO"/>
</dbReference>
<evidence type="ECO:0000313" key="2">
    <source>
        <dbReference type="Proteomes" id="UP001597120"/>
    </source>
</evidence>
<dbReference type="Pfam" id="PF14169">
    <property type="entry name" value="YdjO"/>
    <property type="match status" value="1"/>
</dbReference>
<name>A0ABW3DC34_9BACL</name>
<dbReference type="EMBL" id="JBHTIU010000059">
    <property type="protein sequence ID" value="MFD0870760.1"/>
    <property type="molecule type" value="Genomic_DNA"/>
</dbReference>
<accession>A0ABW3DC34</accession>
<proteinExistence type="predicted"/>
<protein>
    <submittedName>
        <fullName evidence="1">Cold-shock protein</fullName>
    </submittedName>
</protein>
<dbReference type="RefSeq" id="WP_144933484.1">
    <property type="nucleotide sequence ID" value="NZ_JBHTIU010000059.1"/>
</dbReference>